<dbReference type="AlphaFoldDB" id="A0A5B1BJT6"/>
<comment type="similarity">
    <text evidence="2">Belongs to the EccD/Snm4 family.</text>
</comment>
<feature type="transmembrane region" description="Helical" evidence="7">
    <location>
        <begin position="143"/>
        <end position="164"/>
    </location>
</feature>
<evidence type="ECO:0000259" key="8">
    <source>
        <dbReference type="Pfam" id="PF19053"/>
    </source>
</evidence>
<dbReference type="InterPro" id="IPR006707">
    <property type="entry name" value="T7SS_EccD"/>
</dbReference>
<feature type="transmembrane region" description="Helical" evidence="7">
    <location>
        <begin position="116"/>
        <end position="137"/>
    </location>
</feature>
<keyword evidence="4 7" id="KW-0812">Transmembrane</keyword>
<keyword evidence="6 7" id="KW-0472">Membrane</keyword>
<dbReference type="InterPro" id="IPR029071">
    <property type="entry name" value="Ubiquitin-like_domsf"/>
</dbReference>
<reference evidence="9 10" key="1">
    <citation type="submission" date="2019-09" db="EMBL/GenBank/DDBJ databases">
        <title>Report of infection by Mycobacterium simiae a patient suffering from pulmonary tuberculosis.</title>
        <authorList>
            <person name="Mohanty P.S."/>
            <person name="Bansal A.K."/>
            <person name="Singh H."/>
            <person name="Sharma S."/>
            <person name="Patil S.A."/>
            <person name="Upadhaya P."/>
            <person name="Singh P.K."/>
            <person name="Kumar D."/>
            <person name="Kumar S."/>
            <person name="Singh R.K."/>
            <person name="Chaudhary B."/>
        </authorList>
    </citation>
    <scope>NUCLEOTIDE SEQUENCE [LARGE SCALE GENOMIC DNA]</scope>
    <source>
        <strain evidence="9 10">JAL-560-SIM</strain>
    </source>
</reference>
<feature type="transmembrane region" description="Helical" evidence="7">
    <location>
        <begin position="224"/>
        <end position="246"/>
    </location>
</feature>
<dbReference type="Pfam" id="PF19053">
    <property type="entry name" value="EccD"/>
    <property type="match status" value="1"/>
</dbReference>
<evidence type="ECO:0000256" key="7">
    <source>
        <dbReference type="SAM" id="Phobius"/>
    </source>
</evidence>
<evidence type="ECO:0000313" key="9">
    <source>
        <dbReference type="EMBL" id="KAA1248362.1"/>
    </source>
</evidence>
<dbReference type="PIRSF" id="PIRSF017804">
    <property type="entry name" value="Secretion_EccD1"/>
    <property type="match status" value="1"/>
</dbReference>
<evidence type="ECO:0000256" key="2">
    <source>
        <dbReference type="ARBA" id="ARBA00006162"/>
    </source>
</evidence>
<dbReference type="Pfam" id="PF08817">
    <property type="entry name" value="YukD"/>
    <property type="match status" value="1"/>
</dbReference>
<dbReference type="EMBL" id="VTZN01000168">
    <property type="protein sequence ID" value="KAA1248362.1"/>
    <property type="molecule type" value="Genomic_DNA"/>
</dbReference>
<dbReference type="Gene3D" id="3.10.20.90">
    <property type="entry name" value="Phosphatidylinositol 3-kinase Catalytic Subunit, Chain A, domain 1"/>
    <property type="match status" value="1"/>
</dbReference>
<accession>A0A5B1BJT6</accession>
<organism evidence="9 10">
    <name type="scientific">Mycobacterium simiae</name>
    <name type="common">Mycobacterium habana</name>
    <dbReference type="NCBI Taxonomy" id="1784"/>
    <lineage>
        <taxon>Bacteria</taxon>
        <taxon>Bacillati</taxon>
        <taxon>Actinomycetota</taxon>
        <taxon>Actinomycetes</taxon>
        <taxon>Mycobacteriales</taxon>
        <taxon>Mycobacteriaceae</taxon>
        <taxon>Mycobacterium</taxon>
        <taxon>Mycobacterium simiae complex</taxon>
    </lineage>
</organism>
<feature type="transmembrane region" description="Helical" evidence="7">
    <location>
        <begin position="171"/>
        <end position="193"/>
    </location>
</feature>
<feature type="transmembrane region" description="Helical" evidence="7">
    <location>
        <begin position="388"/>
        <end position="410"/>
    </location>
</feature>
<dbReference type="OrthoDB" id="4156660at2"/>
<keyword evidence="10" id="KW-1185">Reference proteome</keyword>
<keyword evidence="5 7" id="KW-1133">Transmembrane helix</keyword>
<evidence type="ECO:0000256" key="5">
    <source>
        <dbReference type="ARBA" id="ARBA00022989"/>
    </source>
</evidence>
<keyword evidence="3" id="KW-1003">Cell membrane</keyword>
<comment type="subcellular location">
    <subcellularLocation>
        <location evidence="1">Cell membrane</location>
        <topology evidence="1">Multi-pass membrane protein</topology>
    </subcellularLocation>
</comment>
<evidence type="ECO:0000256" key="4">
    <source>
        <dbReference type="ARBA" id="ARBA00022692"/>
    </source>
</evidence>
<feature type="transmembrane region" description="Helical" evidence="7">
    <location>
        <begin position="199"/>
        <end position="217"/>
    </location>
</feature>
<feature type="transmembrane region" description="Helical" evidence="7">
    <location>
        <begin position="422"/>
        <end position="445"/>
    </location>
</feature>
<feature type="transmembrane region" description="Helical" evidence="7">
    <location>
        <begin position="336"/>
        <end position="351"/>
    </location>
</feature>
<dbReference type="Proteomes" id="UP000324701">
    <property type="component" value="Unassembled WGS sequence"/>
</dbReference>
<name>A0A5B1BJT6_MYCSI</name>
<gene>
    <name evidence="9" type="primary">eccD</name>
    <name evidence="9" type="ORF">F0Q45_20975</name>
</gene>
<dbReference type="GO" id="GO:0005886">
    <property type="term" value="C:plasma membrane"/>
    <property type="evidence" value="ECO:0007669"/>
    <property type="project" value="UniProtKB-SubCell"/>
</dbReference>
<feature type="domain" description="EccD-like transmembrane" evidence="8">
    <location>
        <begin position="113"/>
        <end position="448"/>
    </location>
</feature>
<dbReference type="RefSeq" id="WP_149655772.1">
    <property type="nucleotide sequence ID" value="NZ_VTZN01000168.1"/>
</dbReference>
<dbReference type="InterPro" id="IPR024962">
    <property type="entry name" value="YukD-like"/>
</dbReference>
<dbReference type="SUPFAM" id="SSF54236">
    <property type="entry name" value="Ubiquitin-like"/>
    <property type="match status" value="1"/>
</dbReference>
<evidence type="ECO:0000256" key="3">
    <source>
        <dbReference type="ARBA" id="ARBA00022475"/>
    </source>
</evidence>
<feature type="transmembrane region" description="Helical" evidence="7">
    <location>
        <begin position="363"/>
        <end position="382"/>
    </location>
</feature>
<protein>
    <submittedName>
        <fullName evidence="9">Type VII secretion integral membrane protein EccD</fullName>
    </submittedName>
</protein>
<dbReference type="NCBIfam" id="TIGR03920">
    <property type="entry name" value="T7SS_EccD"/>
    <property type="match status" value="1"/>
</dbReference>
<evidence type="ECO:0000256" key="6">
    <source>
        <dbReference type="ARBA" id="ARBA00023136"/>
    </source>
</evidence>
<proteinExistence type="inferred from homology"/>
<comment type="caution">
    <text evidence="9">The sequence shown here is derived from an EMBL/GenBank/DDBJ whole genome shotgun (WGS) entry which is preliminary data.</text>
</comment>
<dbReference type="InterPro" id="IPR044049">
    <property type="entry name" value="EccD_transm"/>
</dbReference>
<sequence>MSAADPALRRVTVHADSAVVDLSLPAAVPIATLIPAIVDIVGGHIPARYRLFTVGREVLVSSTTLAQSGIRDGAVLVLCQSCPKPPNHRFDDVAEAVSTTLTAATRPWPRRATRHTGALAACGFTGVGAVLLVRNAFGTNAHVGGAAVVAAAAAAIALVVAGIAQRALRDPIAALALSVIATMFAGVTGLLAVSGAPGLPHLMLATMAAAITAVLAIRVTGCGVVTLTAVACCAIVIAIAALAAVITSAPLPIIAASATLVSVGLLQVSARTSIALAGLSPKLPAAACEDAQPSPKAELLAARAMRADSWLTSLHAAFSWSAGLGASVAAVTSQRGVALAALTAMVLLLRARSTPERRRRTMYVIGGTSTAAVTFAITALGFSLHEVWTATLTAVLAAAAMYLGFVAPAVGLSPIAQRSIDALELTALAAMAPLVCWISGVFSAVRGLDL</sequence>
<evidence type="ECO:0000313" key="10">
    <source>
        <dbReference type="Proteomes" id="UP000324701"/>
    </source>
</evidence>
<evidence type="ECO:0000256" key="1">
    <source>
        <dbReference type="ARBA" id="ARBA00004651"/>
    </source>
</evidence>